<dbReference type="AlphaFoldDB" id="A0A0V1DTP2"/>
<dbReference type="EMBL" id="JYDR01000122">
    <property type="protein sequence ID" value="KRY68033.1"/>
    <property type="molecule type" value="Genomic_DNA"/>
</dbReference>
<evidence type="ECO:0000313" key="6">
    <source>
        <dbReference type="Proteomes" id="UP000054995"/>
    </source>
</evidence>
<evidence type="ECO:0000313" key="5">
    <source>
        <dbReference type="Proteomes" id="UP000054632"/>
    </source>
</evidence>
<gene>
    <name evidence="3" type="ORF">T4A_13150</name>
    <name evidence="1" type="ORF">T4A_5021</name>
    <name evidence="2" type="ORF">T4A_5255</name>
    <name evidence="4" type="ORF">T4D_16477</name>
</gene>
<protein>
    <submittedName>
        <fullName evidence="2">Uncharacterized protein</fullName>
    </submittedName>
</protein>
<sequence>MLLRFQRALNEGFYVIKIWISQKRTVPVVEGPQFPNNF</sequence>
<evidence type="ECO:0000313" key="3">
    <source>
        <dbReference type="EMBL" id="KRY68033.1"/>
    </source>
</evidence>
<evidence type="ECO:0000313" key="1">
    <source>
        <dbReference type="EMBL" id="KRY64690.1"/>
    </source>
</evidence>
<keyword evidence="6" id="KW-1185">Reference proteome</keyword>
<organism evidence="2 5">
    <name type="scientific">Trichinella pseudospiralis</name>
    <name type="common">Parasitic roundworm</name>
    <dbReference type="NCBI Taxonomy" id="6337"/>
    <lineage>
        <taxon>Eukaryota</taxon>
        <taxon>Metazoa</taxon>
        <taxon>Ecdysozoa</taxon>
        <taxon>Nematoda</taxon>
        <taxon>Enoplea</taxon>
        <taxon>Dorylaimia</taxon>
        <taxon>Trichinellida</taxon>
        <taxon>Trichinellidae</taxon>
        <taxon>Trichinella</taxon>
    </lineage>
</organism>
<reference evidence="5 6" key="1">
    <citation type="submission" date="2015-01" db="EMBL/GenBank/DDBJ databases">
        <title>Evolution of Trichinella species and genotypes.</title>
        <authorList>
            <person name="Korhonen P.K."/>
            <person name="Edoardo P."/>
            <person name="Giuseppe L.R."/>
            <person name="Gasser R.B."/>
        </authorList>
    </citation>
    <scope>NUCLEOTIDE SEQUENCE [LARGE SCALE GENOMIC DNA]</scope>
    <source>
        <strain evidence="2">ISS13</strain>
        <strain evidence="4">ISS470</strain>
    </source>
</reference>
<dbReference type="Proteomes" id="UP000054995">
    <property type="component" value="Unassembled WGS sequence"/>
</dbReference>
<name>A0A0V1DTP2_TRIPS</name>
<proteinExistence type="predicted"/>
<dbReference type="EMBL" id="JYDT01000273">
    <property type="protein sequence ID" value="KRY81039.1"/>
    <property type="molecule type" value="Genomic_DNA"/>
</dbReference>
<comment type="caution">
    <text evidence="2">The sequence shown here is derived from an EMBL/GenBank/DDBJ whole genome shotgun (WGS) entry which is preliminary data.</text>
</comment>
<dbReference type="EMBL" id="JYDR01000308">
    <property type="protein sequence ID" value="KRY64690.1"/>
    <property type="molecule type" value="Genomic_DNA"/>
</dbReference>
<evidence type="ECO:0000313" key="2">
    <source>
        <dbReference type="EMBL" id="KRY64811.1"/>
    </source>
</evidence>
<accession>A0A0V1DTP2</accession>
<dbReference type="EMBL" id="JYDR01000271">
    <property type="protein sequence ID" value="KRY64811.1"/>
    <property type="molecule type" value="Genomic_DNA"/>
</dbReference>
<dbReference type="Proteomes" id="UP000054632">
    <property type="component" value="Unassembled WGS sequence"/>
</dbReference>
<evidence type="ECO:0000313" key="4">
    <source>
        <dbReference type="EMBL" id="KRY81039.1"/>
    </source>
</evidence>